<name>A0ABW3S397_9BACL</name>
<evidence type="ECO:0000313" key="4">
    <source>
        <dbReference type="Proteomes" id="UP001597262"/>
    </source>
</evidence>
<feature type="transmembrane region" description="Helical" evidence="2">
    <location>
        <begin position="42"/>
        <end position="61"/>
    </location>
</feature>
<evidence type="ECO:0000256" key="1">
    <source>
        <dbReference type="SAM" id="MobiDB-lite"/>
    </source>
</evidence>
<organism evidence="3 4">
    <name type="scientific">Paenibacillus puldeungensis</name>
    <dbReference type="NCBI Taxonomy" id="696536"/>
    <lineage>
        <taxon>Bacteria</taxon>
        <taxon>Bacillati</taxon>
        <taxon>Bacillota</taxon>
        <taxon>Bacilli</taxon>
        <taxon>Bacillales</taxon>
        <taxon>Paenibacillaceae</taxon>
        <taxon>Paenibacillus</taxon>
    </lineage>
</organism>
<proteinExistence type="predicted"/>
<keyword evidence="2" id="KW-0812">Transmembrane</keyword>
<comment type="caution">
    <text evidence="3">The sequence shown here is derived from an EMBL/GenBank/DDBJ whole genome shotgun (WGS) entry which is preliminary data.</text>
</comment>
<dbReference type="Proteomes" id="UP001597262">
    <property type="component" value="Unassembled WGS sequence"/>
</dbReference>
<keyword evidence="2" id="KW-0472">Membrane</keyword>
<sequence length="62" mass="7004">MDNNNNHKPFSLPNDPHASKAHFDTEQKKMHTAGPPGLWREISNLLILVAIIAFIIVLVKIF</sequence>
<gene>
    <name evidence="3" type="ORF">ACFQ3W_22065</name>
</gene>
<reference evidence="4" key="1">
    <citation type="journal article" date="2019" name="Int. J. Syst. Evol. Microbiol.">
        <title>The Global Catalogue of Microorganisms (GCM) 10K type strain sequencing project: providing services to taxonomists for standard genome sequencing and annotation.</title>
        <authorList>
            <consortium name="The Broad Institute Genomics Platform"/>
            <consortium name="The Broad Institute Genome Sequencing Center for Infectious Disease"/>
            <person name="Wu L."/>
            <person name="Ma J."/>
        </authorList>
    </citation>
    <scope>NUCLEOTIDE SEQUENCE [LARGE SCALE GENOMIC DNA]</scope>
    <source>
        <strain evidence="4">CCUG 59189</strain>
    </source>
</reference>
<protein>
    <submittedName>
        <fullName evidence="3">Uncharacterized protein</fullName>
    </submittedName>
</protein>
<evidence type="ECO:0000256" key="2">
    <source>
        <dbReference type="SAM" id="Phobius"/>
    </source>
</evidence>
<dbReference type="EMBL" id="JBHTLM010000023">
    <property type="protein sequence ID" value="MFD1178968.1"/>
    <property type="molecule type" value="Genomic_DNA"/>
</dbReference>
<keyword evidence="4" id="KW-1185">Reference proteome</keyword>
<keyword evidence="2" id="KW-1133">Transmembrane helix</keyword>
<evidence type="ECO:0000313" key="3">
    <source>
        <dbReference type="EMBL" id="MFD1178968.1"/>
    </source>
</evidence>
<accession>A0ABW3S397</accession>
<feature type="compositionally biased region" description="Basic and acidic residues" evidence="1">
    <location>
        <begin position="17"/>
        <end position="29"/>
    </location>
</feature>
<feature type="region of interest" description="Disordered" evidence="1">
    <location>
        <begin position="1"/>
        <end position="32"/>
    </location>
</feature>